<dbReference type="GO" id="GO:0010411">
    <property type="term" value="P:xyloglucan metabolic process"/>
    <property type="evidence" value="ECO:0007669"/>
    <property type="project" value="TreeGrafter"/>
</dbReference>
<keyword evidence="3" id="KW-0378">Hydrolase</keyword>
<feature type="signal peptide" evidence="1">
    <location>
        <begin position="1"/>
        <end position="26"/>
    </location>
</feature>
<dbReference type="SUPFAM" id="SSF110296">
    <property type="entry name" value="Oligoxyloglucan reducing end-specific cellobiohydrolase"/>
    <property type="match status" value="1"/>
</dbReference>
<dbReference type="InterPro" id="IPR002860">
    <property type="entry name" value="BNR_rpt"/>
</dbReference>
<dbReference type="Gene3D" id="2.130.10.10">
    <property type="entry name" value="YVTN repeat-like/Quinoprotein amine dehydrogenase"/>
    <property type="match status" value="1"/>
</dbReference>
<accession>A0A9X2AG45</accession>
<name>A0A9X2AG45_9BACT</name>
<dbReference type="InterPro" id="IPR058667">
    <property type="entry name" value="DUF6242_C"/>
</dbReference>
<dbReference type="RefSeq" id="WP_241937068.1">
    <property type="nucleotide sequence ID" value="NZ_JALBGC010000004.1"/>
</dbReference>
<proteinExistence type="predicted"/>
<feature type="chain" id="PRO_5040780010" evidence="1">
    <location>
        <begin position="27"/>
        <end position="443"/>
    </location>
</feature>
<dbReference type="PANTHER" id="PTHR43739">
    <property type="entry name" value="XYLOGLUCANASE (EUROFUNG)"/>
    <property type="match status" value="1"/>
</dbReference>
<feature type="domain" description="DUF6242" evidence="2">
    <location>
        <begin position="271"/>
        <end position="401"/>
    </location>
</feature>
<reference evidence="3" key="1">
    <citation type="submission" date="2022-03" db="EMBL/GenBank/DDBJ databases">
        <title>Bacterial whole genome sequence for Hymenobacter sp. DH14.</title>
        <authorList>
            <person name="Le V."/>
        </authorList>
    </citation>
    <scope>NUCLEOTIDE SEQUENCE</scope>
    <source>
        <strain evidence="3">DH14</strain>
    </source>
</reference>
<sequence length="443" mass="47965">MLHSSTPAVCVRLLMAVGVLVSAGCAKEKPTPAPPVDKTIKINMVRGNNQRDTVGHVAPDTIVVKVLRGSRPAVGYQVQFDKPSCNVEPSVLSQVYTDAKGQAYYRWRLSGDVGTQTLTVHAIDSLGTEQAKTLAVATAVRPTSGWHPGACLPLGINALCQLPNGRVLAGLNYNAGVTNGFLYYSDNEGLTWQRQPNFPGPDVVSAIKATPQGELFVATGATNAPGALYYSADNGQTWQNRTAGISDPRMFQDISYTASGRLFVSTYFGGLSMSTDNGKTWTAANGLSNSDRFRNVVELANGDLLVVDEGSYLYKSTNGGLNWNRTSNTPLYSVYNLLADANGDLYASVDQCNGNIYKSTDSGASWQKIYTAPPVQSTCLKVTNLSKVGNTLYFMVGGIGIVKTTDFTTYTYFRRRPRGFIFMPTRNHTLLLEDTGELLYHLN</sequence>
<keyword evidence="1" id="KW-0732">Signal</keyword>
<comment type="caution">
    <text evidence="3">The sequence shown here is derived from an EMBL/GenBank/DDBJ whole genome shotgun (WGS) entry which is preliminary data.</text>
</comment>
<keyword evidence="4" id="KW-1185">Reference proteome</keyword>
<dbReference type="InterPro" id="IPR015943">
    <property type="entry name" value="WD40/YVTN_repeat-like_dom_sf"/>
</dbReference>
<dbReference type="InterPro" id="IPR052025">
    <property type="entry name" value="Xyloglucanase_GH74"/>
</dbReference>
<evidence type="ECO:0000259" key="2">
    <source>
        <dbReference type="Pfam" id="PF25852"/>
    </source>
</evidence>
<organism evidence="3 4">
    <name type="scientific">Hymenobacter cyanobacteriorum</name>
    <dbReference type="NCBI Taxonomy" id="2926463"/>
    <lineage>
        <taxon>Bacteria</taxon>
        <taxon>Pseudomonadati</taxon>
        <taxon>Bacteroidota</taxon>
        <taxon>Cytophagia</taxon>
        <taxon>Cytophagales</taxon>
        <taxon>Hymenobacteraceae</taxon>
        <taxon>Hymenobacter</taxon>
    </lineage>
</organism>
<evidence type="ECO:0000256" key="1">
    <source>
        <dbReference type="SAM" id="SignalP"/>
    </source>
</evidence>
<dbReference type="Pfam" id="PF25852">
    <property type="entry name" value="DUF6242_C"/>
    <property type="match status" value="1"/>
</dbReference>
<dbReference type="Proteomes" id="UP001139193">
    <property type="component" value="Unassembled WGS sequence"/>
</dbReference>
<dbReference type="EMBL" id="JALBGC010000004">
    <property type="protein sequence ID" value="MCI1188841.1"/>
    <property type="molecule type" value="Genomic_DNA"/>
</dbReference>
<evidence type="ECO:0000313" key="3">
    <source>
        <dbReference type="EMBL" id="MCI1188841.1"/>
    </source>
</evidence>
<dbReference type="GO" id="GO:0016787">
    <property type="term" value="F:hydrolase activity"/>
    <property type="evidence" value="ECO:0007669"/>
    <property type="project" value="UniProtKB-KW"/>
</dbReference>
<dbReference type="CDD" id="cd15482">
    <property type="entry name" value="Sialidase_non-viral"/>
    <property type="match status" value="1"/>
</dbReference>
<dbReference type="Pfam" id="PF02012">
    <property type="entry name" value="BNR"/>
    <property type="match status" value="1"/>
</dbReference>
<evidence type="ECO:0000313" key="4">
    <source>
        <dbReference type="Proteomes" id="UP001139193"/>
    </source>
</evidence>
<gene>
    <name evidence="3" type="ORF">MON38_15565</name>
</gene>
<protein>
    <submittedName>
        <fullName evidence="3">Glycoside hydrolase</fullName>
    </submittedName>
</protein>
<dbReference type="AlphaFoldDB" id="A0A9X2AG45"/>
<dbReference type="PANTHER" id="PTHR43739:SF5">
    <property type="entry name" value="EXO-ALPHA-SIALIDASE"/>
    <property type="match status" value="1"/>
</dbReference>